<dbReference type="GO" id="GO:0006629">
    <property type="term" value="P:lipid metabolic process"/>
    <property type="evidence" value="ECO:0007669"/>
    <property type="project" value="InterPro"/>
</dbReference>
<evidence type="ECO:0000256" key="3">
    <source>
        <dbReference type="ARBA" id="ARBA00009295"/>
    </source>
</evidence>
<evidence type="ECO:0000313" key="9">
    <source>
        <dbReference type="EMBL" id="MCL7043532.1"/>
    </source>
</evidence>
<protein>
    <recommendedName>
        <fullName evidence="11">Omega-3 fatty acid desaturase</fullName>
    </recommendedName>
</protein>
<keyword evidence="5 6" id="KW-0472">Membrane</keyword>
<dbReference type="InterPro" id="IPR021863">
    <property type="entry name" value="FAS_N"/>
</dbReference>
<keyword evidence="10" id="KW-1185">Reference proteome</keyword>
<evidence type="ECO:0000256" key="4">
    <source>
        <dbReference type="ARBA" id="ARBA00023002"/>
    </source>
</evidence>
<dbReference type="PANTHER" id="PTHR32100">
    <property type="entry name" value="OMEGA-6 FATTY ACID DESATURASE, CHLOROPLASTIC"/>
    <property type="match status" value="1"/>
</dbReference>
<organism evidence="9 10">
    <name type="scientific">Papaver nudicaule</name>
    <name type="common">Iceland poppy</name>
    <dbReference type="NCBI Taxonomy" id="74823"/>
    <lineage>
        <taxon>Eukaryota</taxon>
        <taxon>Viridiplantae</taxon>
        <taxon>Streptophyta</taxon>
        <taxon>Embryophyta</taxon>
        <taxon>Tracheophyta</taxon>
        <taxon>Spermatophyta</taxon>
        <taxon>Magnoliopsida</taxon>
        <taxon>Ranunculales</taxon>
        <taxon>Papaveraceae</taxon>
        <taxon>Papaveroideae</taxon>
        <taxon>Papaver</taxon>
    </lineage>
</organism>
<dbReference type="EMBL" id="JAJJMA010247801">
    <property type="protein sequence ID" value="MCL7043532.1"/>
    <property type="molecule type" value="Genomic_DNA"/>
</dbReference>
<keyword evidence="4" id="KW-0560">Oxidoreductase</keyword>
<dbReference type="Pfam" id="PF00487">
    <property type="entry name" value="FA_desaturase"/>
    <property type="match status" value="1"/>
</dbReference>
<comment type="caution">
    <text evidence="9">The sequence shown here is derived from an EMBL/GenBank/DDBJ whole genome shotgun (WGS) entry which is preliminary data.</text>
</comment>
<feature type="domain" description="Fatty acid desaturase" evidence="7">
    <location>
        <begin position="111"/>
        <end position="365"/>
    </location>
</feature>
<dbReference type="GO" id="GO:0016020">
    <property type="term" value="C:membrane"/>
    <property type="evidence" value="ECO:0007669"/>
    <property type="project" value="UniProtKB-SubCell"/>
</dbReference>
<name>A0AA41VLL8_PAPNU</name>
<comment type="similarity">
    <text evidence="3">Belongs to the fatty acid desaturase type 1 family.</text>
</comment>
<dbReference type="GO" id="GO:0016717">
    <property type="term" value="F:oxidoreductase activity, acting on paired donors, with oxidation of a pair of donors resulting in the reduction of molecular oxygen to two molecules of water"/>
    <property type="evidence" value="ECO:0007669"/>
    <property type="project" value="InterPro"/>
</dbReference>
<dbReference type="InterPro" id="IPR005804">
    <property type="entry name" value="FA_desaturase_dom"/>
</dbReference>
<dbReference type="CDD" id="cd03507">
    <property type="entry name" value="Delta12-FADS-like"/>
    <property type="match status" value="1"/>
</dbReference>
<reference evidence="9" key="1">
    <citation type="submission" date="2022-03" db="EMBL/GenBank/DDBJ databases">
        <title>A functionally conserved STORR gene fusion in Papaver species that diverged 16.8 million years ago.</title>
        <authorList>
            <person name="Catania T."/>
        </authorList>
    </citation>
    <scope>NUCLEOTIDE SEQUENCE</scope>
    <source>
        <strain evidence="9">S-191538</strain>
    </source>
</reference>
<comment type="pathway">
    <text evidence="2">Lipid metabolism.</text>
</comment>
<evidence type="ECO:0008006" key="11">
    <source>
        <dbReference type="Google" id="ProtNLM"/>
    </source>
</evidence>
<keyword evidence="6" id="KW-1133">Transmembrane helix</keyword>
<feature type="domain" description="Fatty acid desaturase N-terminal" evidence="8">
    <location>
        <begin position="28"/>
        <end position="103"/>
    </location>
</feature>
<keyword evidence="6" id="KW-0812">Transmembrane</keyword>
<accession>A0AA41VLL8</accession>
<evidence type="ECO:0000259" key="8">
    <source>
        <dbReference type="Pfam" id="PF11960"/>
    </source>
</evidence>
<comment type="subcellular location">
    <subcellularLocation>
        <location evidence="1">Membrane</location>
    </subcellularLocation>
</comment>
<feature type="transmembrane region" description="Helical" evidence="6">
    <location>
        <begin position="274"/>
        <end position="292"/>
    </location>
</feature>
<evidence type="ECO:0000256" key="6">
    <source>
        <dbReference type="SAM" id="Phobius"/>
    </source>
</evidence>
<dbReference type="Proteomes" id="UP001177140">
    <property type="component" value="Unassembled WGS sequence"/>
</dbReference>
<evidence type="ECO:0000313" key="10">
    <source>
        <dbReference type="Proteomes" id="UP001177140"/>
    </source>
</evidence>
<evidence type="ECO:0000259" key="7">
    <source>
        <dbReference type="Pfam" id="PF00487"/>
    </source>
</evidence>
<evidence type="ECO:0000256" key="1">
    <source>
        <dbReference type="ARBA" id="ARBA00004370"/>
    </source>
</evidence>
<evidence type="ECO:0000256" key="2">
    <source>
        <dbReference type="ARBA" id="ARBA00005189"/>
    </source>
</evidence>
<feature type="transmembrane region" description="Helical" evidence="6">
    <location>
        <begin position="244"/>
        <end position="268"/>
    </location>
</feature>
<dbReference type="AlphaFoldDB" id="A0AA41VLL8"/>
<sequence length="416" mass="48365">MASWFSPKYGLRSILRLPRTLFSSTTARVHKNNEYQQQHAKVNENNNGFAGEENTDGFNPGAPPPFKIAEIRNAIPKHCWIKNPWRSLSYVVRDVVVVAMLAASAEYFNNWVFWIFYWAAQGTMFWAIFVLGHDCGHGSFSNSQKLNSIVGHLLHSFILVPYNGWRISHRTHHQNHGHVENDESWHPLTEKVYRNMDDTSRNLRFTVPFPMFAYPIYLWRRSPGKKGSHFDPNSDLFARNERSCVVISTLCWMTMAASLVVCSCIVGPMRVLKLYVIPYWIFVMWLDMVTYLHHHGHEQKLPWYRGEEWSYLRGGLTTVDRDYGWINNIHHDIGTHVIHHLFPQIPHYHLVEATAAAKHVLGKYYREPKKSGPLPIHLVGNLINSMKQDHYVSDSGEVVYYQTDDQLFENSKNKSE</sequence>
<evidence type="ECO:0000256" key="5">
    <source>
        <dbReference type="ARBA" id="ARBA00023136"/>
    </source>
</evidence>
<dbReference type="InterPro" id="IPR012171">
    <property type="entry name" value="Fatty_acid_desaturase"/>
</dbReference>
<proteinExistence type="inferred from homology"/>
<gene>
    <name evidence="9" type="ORF">MKW94_023283</name>
</gene>
<feature type="transmembrane region" description="Helical" evidence="6">
    <location>
        <begin position="111"/>
        <end position="131"/>
    </location>
</feature>
<dbReference type="Pfam" id="PF11960">
    <property type="entry name" value="DUF3474"/>
    <property type="match status" value="1"/>
</dbReference>